<proteinExistence type="predicted"/>
<dbReference type="KEGG" id="cmet:K6K41_26765"/>
<gene>
    <name evidence="1" type="ORF">K6K41_26765</name>
</gene>
<dbReference type="EMBL" id="CP081869">
    <property type="protein sequence ID" value="QZO00113.1"/>
    <property type="molecule type" value="Genomic_DNA"/>
</dbReference>
<evidence type="ECO:0000313" key="1">
    <source>
        <dbReference type="EMBL" id="QZO00113.1"/>
    </source>
</evidence>
<organism evidence="1 2">
    <name type="scientific">Chenggangzhangella methanolivorans</name>
    <dbReference type="NCBI Taxonomy" id="1437009"/>
    <lineage>
        <taxon>Bacteria</taxon>
        <taxon>Pseudomonadati</taxon>
        <taxon>Pseudomonadota</taxon>
        <taxon>Alphaproteobacteria</taxon>
        <taxon>Hyphomicrobiales</taxon>
        <taxon>Methylopilaceae</taxon>
        <taxon>Chenggangzhangella</taxon>
    </lineage>
</organism>
<accession>A0A9E6R8F7</accession>
<dbReference type="Gene3D" id="3.30.2370.10">
    <property type="entry name" value="putative pyruvate dehydrogenase"/>
    <property type="match status" value="1"/>
</dbReference>
<dbReference type="AlphaFoldDB" id="A0A9E6R8F7"/>
<name>A0A9E6R8F7_9HYPH</name>
<reference evidence="1" key="1">
    <citation type="submission" date="2021-08" db="EMBL/GenBank/DDBJ databases">
        <authorList>
            <person name="Zhang H."/>
            <person name="Xu M."/>
            <person name="Yu Z."/>
            <person name="Yang L."/>
            <person name="Cai Y."/>
        </authorList>
    </citation>
    <scope>NUCLEOTIDE SEQUENCE</scope>
    <source>
        <strain evidence="1">CHL1</strain>
    </source>
</reference>
<dbReference type="Pfam" id="PF16826">
    <property type="entry name" value="DUF5076"/>
    <property type="match status" value="1"/>
</dbReference>
<dbReference type="Proteomes" id="UP000825701">
    <property type="component" value="Chromosome"/>
</dbReference>
<sequence length="99" mass="10723">MAAPGAPRELAVPFAAHEAKEASEVLRAWIVDSGLHVSLQRGFEDPAVWGVLLSDVARHVAKIFETENVCSQDEALEAIKATLDAEWDAPRDSTTQAIQ</sequence>
<keyword evidence="2" id="KW-1185">Reference proteome</keyword>
<protein>
    <submittedName>
        <fullName evidence="1">DUF5076 domain-containing protein</fullName>
    </submittedName>
</protein>
<dbReference type="RefSeq" id="WP_261403264.1">
    <property type="nucleotide sequence ID" value="NZ_CP081869.1"/>
</dbReference>
<dbReference type="InterPro" id="IPR031796">
    <property type="entry name" value="DUF5076"/>
</dbReference>
<evidence type="ECO:0000313" key="2">
    <source>
        <dbReference type="Proteomes" id="UP000825701"/>
    </source>
</evidence>